<organism evidence="2 3">
    <name type="scientific">Trematosphaeria pertusa</name>
    <dbReference type="NCBI Taxonomy" id="390896"/>
    <lineage>
        <taxon>Eukaryota</taxon>
        <taxon>Fungi</taxon>
        <taxon>Dikarya</taxon>
        <taxon>Ascomycota</taxon>
        <taxon>Pezizomycotina</taxon>
        <taxon>Dothideomycetes</taxon>
        <taxon>Pleosporomycetidae</taxon>
        <taxon>Pleosporales</taxon>
        <taxon>Massarineae</taxon>
        <taxon>Trematosphaeriaceae</taxon>
        <taxon>Trematosphaeria</taxon>
    </lineage>
</organism>
<dbReference type="RefSeq" id="XP_033684367.1">
    <property type="nucleotide sequence ID" value="XM_033821997.1"/>
</dbReference>
<accession>A0A6A6IIH6</accession>
<reference evidence="2" key="1">
    <citation type="journal article" date="2020" name="Stud. Mycol.">
        <title>101 Dothideomycetes genomes: a test case for predicting lifestyles and emergence of pathogens.</title>
        <authorList>
            <person name="Haridas S."/>
            <person name="Albert R."/>
            <person name="Binder M."/>
            <person name="Bloem J."/>
            <person name="Labutti K."/>
            <person name="Salamov A."/>
            <person name="Andreopoulos B."/>
            <person name="Baker S."/>
            <person name="Barry K."/>
            <person name="Bills G."/>
            <person name="Bluhm B."/>
            <person name="Cannon C."/>
            <person name="Castanera R."/>
            <person name="Culley D."/>
            <person name="Daum C."/>
            <person name="Ezra D."/>
            <person name="Gonzalez J."/>
            <person name="Henrissat B."/>
            <person name="Kuo A."/>
            <person name="Liang C."/>
            <person name="Lipzen A."/>
            <person name="Lutzoni F."/>
            <person name="Magnuson J."/>
            <person name="Mondo S."/>
            <person name="Nolan M."/>
            <person name="Ohm R."/>
            <person name="Pangilinan J."/>
            <person name="Park H.-J."/>
            <person name="Ramirez L."/>
            <person name="Alfaro M."/>
            <person name="Sun H."/>
            <person name="Tritt A."/>
            <person name="Yoshinaga Y."/>
            <person name="Zwiers L.-H."/>
            <person name="Turgeon B."/>
            <person name="Goodwin S."/>
            <person name="Spatafora J."/>
            <person name="Crous P."/>
            <person name="Grigoriev I."/>
        </authorList>
    </citation>
    <scope>NUCLEOTIDE SEQUENCE</scope>
    <source>
        <strain evidence="2">CBS 122368</strain>
    </source>
</reference>
<keyword evidence="3" id="KW-1185">Reference proteome</keyword>
<feature type="region of interest" description="Disordered" evidence="1">
    <location>
        <begin position="1"/>
        <end position="48"/>
    </location>
</feature>
<evidence type="ECO:0000256" key="1">
    <source>
        <dbReference type="SAM" id="MobiDB-lite"/>
    </source>
</evidence>
<dbReference type="AlphaFoldDB" id="A0A6A6IIH6"/>
<name>A0A6A6IIH6_9PLEO</name>
<evidence type="ECO:0000313" key="2">
    <source>
        <dbReference type="EMBL" id="KAF2249363.1"/>
    </source>
</evidence>
<evidence type="ECO:0000313" key="3">
    <source>
        <dbReference type="Proteomes" id="UP000800094"/>
    </source>
</evidence>
<dbReference type="EMBL" id="ML987195">
    <property type="protein sequence ID" value="KAF2249363.1"/>
    <property type="molecule type" value="Genomic_DNA"/>
</dbReference>
<protein>
    <submittedName>
        <fullName evidence="2">Uncharacterized protein</fullName>
    </submittedName>
</protein>
<sequence length="146" mass="16186">MQDGWGRWTRAGKARLAPRKVGVTPQESAAAKPHFDDVSGRHSTPPSLQHRILSLSTDYHRISRYQGSPNCTTFSPCTGRPGSAQCRCRPTSDGAVPSCRFPLHPRQEELRSMRSARNSKSLNLDGLAFALPLLREHHCSAQILKD</sequence>
<dbReference type="Proteomes" id="UP000800094">
    <property type="component" value="Unassembled WGS sequence"/>
</dbReference>
<dbReference type="GeneID" id="54575327"/>
<proteinExistence type="predicted"/>
<gene>
    <name evidence="2" type="ORF">BU26DRAFT_317565</name>
</gene>